<protein>
    <submittedName>
        <fullName evidence="1">Uncharacterized protein</fullName>
    </submittedName>
</protein>
<gene>
    <name evidence="1" type="ORF">J1N35_011374</name>
</gene>
<evidence type="ECO:0000313" key="1">
    <source>
        <dbReference type="EMBL" id="KAH1107606.1"/>
    </source>
</evidence>
<sequence length="50" mass="5431">KTPRYAVRSYSSPFLIIGILHVFQPGSDPVLLSGVIDQSSNNEAIALKCK</sequence>
<evidence type="ECO:0000313" key="2">
    <source>
        <dbReference type="Proteomes" id="UP000828251"/>
    </source>
</evidence>
<dbReference type="Proteomes" id="UP000828251">
    <property type="component" value="Unassembled WGS sequence"/>
</dbReference>
<feature type="non-terminal residue" evidence="1">
    <location>
        <position position="50"/>
    </location>
</feature>
<proteinExistence type="predicted"/>
<reference evidence="1 2" key="1">
    <citation type="journal article" date="2021" name="Plant Biotechnol. J.">
        <title>Multi-omics assisted identification of the key and species-specific regulatory components of drought-tolerant mechanisms in Gossypium stocksii.</title>
        <authorList>
            <person name="Yu D."/>
            <person name="Ke L."/>
            <person name="Zhang D."/>
            <person name="Wu Y."/>
            <person name="Sun Y."/>
            <person name="Mei J."/>
            <person name="Sun J."/>
            <person name="Sun Y."/>
        </authorList>
    </citation>
    <scope>NUCLEOTIDE SEQUENCE [LARGE SCALE GENOMIC DNA]</scope>
    <source>
        <strain evidence="2">cv. E1</strain>
        <tissue evidence="1">Leaf</tissue>
    </source>
</reference>
<feature type="non-terminal residue" evidence="1">
    <location>
        <position position="1"/>
    </location>
</feature>
<dbReference type="AlphaFoldDB" id="A0A9D3W283"/>
<name>A0A9D3W283_9ROSI</name>
<organism evidence="1 2">
    <name type="scientific">Gossypium stocksii</name>
    <dbReference type="NCBI Taxonomy" id="47602"/>
    <lineage>
        <taxon>Eukaryota</taxon>
        <taxon>Viridiplantae</taxon>
        <taxon>Streptophyta</taxon>
        <taxon>Embryophyta</taxon>
        <taxon>Tracheophyta</taxon>
        <taxon>Spermatophyta</taxon>
        <taxon>Magnoliopsida</taxon>
        <taxon>eudicotyledons</taxon>
        <taxon>Gunneridae</taxon>
        <taxon>Pentapetalae</taxon>
        <taxon>rosids</taxon>
        <taxon>malvids</taxon>
        <taxon>Malvales</taxon>
        <taxon>Malvaceae</taxon>
        <taxon>Malvoideae</taxon>
        <taxon>Gossypium</taxon>
    </lineage>
</organism>
<comment type="caution">
    <text evidence="1">The sequence shown here is derived from an EMBL/GenBank/DDBJ whole genome shotgun (WGS) entry which is preliminary data.</text>
</comment>
<accession>A0A9D3W283</accession>
<keyword evidence="2" id="KW-1185">Reference proteome</keyword>
<dbReference type="EMBL" id="JAIQCV010000004">
    <property type="protein sequence ID" value="KAH1107606.1"/>
    <property type="molecule type" value="Genomic_DNA"/>
</dbReference>